<dbReference type="AlphaFoldDB" id="A0A803MUW5"/>
<dbReference type="PANTHER" id="PTHR24177">
    <property type="entry name" value="CASKIN"/>
    <property type="match status" value="1"/>
</dbReference>
<keyword evidence="1" id="KW-0040">ANK repeat</keyword>
<feature type="transmembrane region" description="Helical" evidence="3">
    <location>
        <begin position="739"/>
        <end position="758"/>
    </location>
</feature>
<dbReference type="Pfam" id="PF00023">
    <property type="entry name" value="Ank"/>
    <property type="match status" value="1"/>
</dbReference>
<dbReference type="SUPFAM" id="SSF48403">
    <property type="entry name" value="Ankyrin repeat"/>
    <property type="match status" value="2"/>
</dbReference>
<name>A0A803MUW5_CHEQI</name>
<evidence type="ECO:0000313" key="5">
    <source>
        <dbReference type="EnsemblPlants" id="AUR62035627-RA:cds"/>
    </source>
</evidence>
<protein>
    <recommendedName>
        <fullName evidence="4">PGG domain-containing protein</fullName>
    </recommendedName>
</protein>
<evidence type="ECO:0000259" key="4">
    <source>
        <dbReference type="Pfam" id="PF13962"/>
    </source>
</evidence>
<dbReference type="InterPro" id="IPR002110">
    <property type="entry name" value="Ankyrin_rpt"/>
</dbReference>
<dbReference type="PROSITE" id="PS50297">
    <property type="entry name" value="ANK_REP_REGION"/>
    <property type="match status" value="1"/>
</dbReference>
<dbReference type="Pfam" id="PF12796">
    <property type="entry name" value="Ank_2"/>
    <property type="match status" value="1"/>
</dbReference>
<dbReference type="GO" id="GO:0016020">
    <property type="term" value="C:membrane"/>
    <property type="evidence" value="ECO:0007669"/>
    <property type="project" value="TreeGrafter"/>
</dbReference>
<dbReference type="Gramene" id="AUR62035627-RA">
    <property type="protein sequence ID" value="AUR62035627-RA:cds"/>
    <property type="gene ID" value="AUR62035627"/>
</dbReference>
<dbReference type="PANTHER" id="PTHR24177:SF292">
    <property type="entry name" value="ANKYRIN REPEAT FAMILY PROTEIN-RELATED"/>
    <property type="match status" value="1"/>
</dbReference>
<dbReference type="Proteomes" id="UP000596660">
    <property type="component" value="Unplaced"/>
</dbReference>
<evidence type="ECO:0000256" key="1">
    <source>
        <dbReference type="PROSITE-ProRule" id="PRU00023"/>
    </source>
</evidence>
<feature type="transmembrane region" description="Helical" evidence="3">
    <location>
        <begin position="838"/>
        <end position="857"/>
    </location>
</feature>
<dbReference type="SMART" id="SM00248">
    <property type="entry name" value="ANK"/>
    <property type="match status" value="7"/>
</dbReference>
<sequence length="886" mass="100687">MAPKQDDVELGFIDNPDQQSANERELQQYSKGYRVRLYRAALCGDWEVAKEIHDKHENCFMELISRNGDTALHIAAEGGRCHFVMELLRVSQITATQLELQNKFGNTAFCLAAASGVVEIVEEMERRNPELPNIPGNQGMKPVLIAALLVTNLWREQQEDQAKLELVERLWKIVIQQPHEKISEILSHPQPPLLFVAIELGNYEFVTTLIRHYPDLIWELDEENRTIFHAAIQCRQEKIFSHIRQIGSINHSLAAYKNPNNGNNILHLAANLPCTDRLNVVSGAALQMQRELLWFQAVKNIVQPEYADAKNNPPSSNKGRSECKETPRTLFTREHRLLRKEGEKWMRDTATSCMVVATLVTAVVFQAIFQPPSPKEIWDEYLNGLFLYGAALNGDWKTARKLHSKHQNCFAAVARRSNIVVDFMKIAIEASNDLASIKNSSTFCLALASGTVTAAREMIRVQPELPLIRSHKGLTAFHMAALLGHREMVRYLLPLTLEYLSNKDLVDLFISIINEEFYDIAFEILNNRPELALYDNDETPLVLHAMAKRPSLKSNGSHRGRRLSIWSDCCNFFKRIGSRKENDLQLFKALLLVVRLWDEVLRHRRDCNSQPKLMSPHPWKLLFIAVEVGNTEFVTTILSSYPELIWKLNDEHQSILHVAVQYRREKIFRLVIEKDVVKDLLANCVNDINGNNILHLVGLLSPDICYGFRPSNSAFIVMHLEMLWFKGEYCIAGTAESCINPVVLVTFVVLIAALRSFVKPFSHGAWYWVFAIFDSMSLLSSITSIFVFSSILTSNFAEEDFLHSLPRKLLVGLTLLTISIATSVIALAATLPFIFEFGWLYLGTSGLACLPIIGFAGKDLPGLLEAYRSIIECNFIFKPQHHQLFQ</sequence>
<accession>A0A803MUW5</accession>
<feature type="region of interest" description="Disordered" evidence="2">
    <location>
        <begin position="1"/>
        <end position="23"/>
    </location>
</feature>
<feature type="repeat" description="ANK" evidence="1">
    <location>
        <begin position="472"/>
        <end position="493"/>
    </location>
</feature>
<reference evidence="5" key="2">
    <citation type="submission" date="2021-03" db="UniProtKB">
        <authorList>
            <consortium name="EnsemblPlants"/>
        </authorList>
    </citation>
    <scope>IDENTIFICATION</scope>
</reference>
<feature type="domain" description="PGG" evidence="4">
    <location>
        <begin position="343"/>
        <end position="372"/>
    </location>
</feature>
<organism evidence="5 6">
    <name type="scientific">Chenopodium quinoa</name>
    <name type="common">Quinoa</name>
    <dbReference type="NCBI Taxonomy" id="63459"/>
    <lineage>
        <taxon>Eukaryota</taxon>
        <taxon>Viridiplantae</taxon>
        <taxon>Streptophyta</taxon>
        <taxon>Embryophyta</taxon>
        <taxon>Tracheophyta</taxon>
        <taxon>Spermatophyta</taxon>
        <taxon>Magnoliopsida</taxon>
        <taxon>eudicotyledons</taxon>
        <taxon>Gunneridae</taxon>
        <taxon>Pentapetalae</taxon>
        <taxon>Caryophyllales</taxon>
        <taxon>Chenopodiaceae</taxon>
        <taxon>Chenopodioideae</taxon>
        <taxon>Atripliceae</taxon>
        <taxon>Chenopodium</taxon>
    </lineage>
</organism>
<feature type="transmembrane region" description="Helical" evidence="3">
    <location>
        <begin position="809"/>
        <end position="831"/>
    </location>
</feature>
<feature type="region of interest" description="Disordered" evidence="2">
    <location>
        <begin position="306"/>
        <end position="326"/>
    </location>
</feature>
<dbReference type="InterPro" id="IPR026961">
    <property type="entry name" value="PGG_dom"/>
</dbReference>
<reference evidence="5" key="1">
    <citation type="journal article" date="2017" name="Nature">
        <title>The genome of Chenopodium quinoa.</title>
        <authorList>
            <person name="Jarvis D.E."/>
            <person name="Ho Y.S."/>
            <person name="Lightfoot D.J."/>
            <person name="Schmoeckel S.M."/>
            <person name="Li B."/>
            <person name="Borm T.J.A."/>
            <person name="Ohyanagi H."/>
            <person name="Mineta K."/>
            <person name="Michell C.T."/>
            <person name="Saber N."/>
            <person name="Kharbatia N.M."/>
            <person name="Rupper R.R."/>
            <person name="Sharp A.R."/>
            <person name="Dally N."/>
            <person name="Boughton B.A."/>
            <person name="Woo Y.H."/>
            <person name="Gao G."/>
            <person name="Schijlen E.G.W.M."/>
            <person name="Guo X."/>
            <person name="Momin A.A."/>
            <person name="Negrao S."/>
            <person name="Al-Babili S."/>
            <person name="Gehring C."/>
            <person name="Roessner U."/>
            <person name="Jung C."/>
            <person name="Murphy K."/>
            <person name="Arold S.T."/>
            <person name="Gojobori T."/>
            <person name="van der Linden C.G."/>
            <person name="van Loo E.N."/>
            <person name="Jellen E.N."/>
            <person name="Maughan P.J."/>
            <person name="Tester M."/>
        </authorList>
    </citation>
    <scope>NUCLEOTIDE SEQUENCE [LARGE SCALE GENOMIC DNA]</scope>
    <source>
        <strain evidence="5">cv. PI 614886</strain>
    </source>
</reference>
<proteinExistence type="predicted"/>
<feature type="domain" description="PGG" evidence="4">
    <location>
        <begin position="766"/>
        <end position="830"/>
    </location>
</feature>
<dbReference type="InterPro" id="IPR036770">
    <property type="entry name" value="Ankyrin_rpt-contain_sf"/>
</dbReference>
<dbReference type="Pfam" id="PF13962">
    <property type="entry name" value="PGG"/>
    <property type="match status" value="2"/>
</dbReference>
<dbReference type="PROSITE" id="PS50088">
    <property type="entry name" value="ANK_REPEAT"/>
    <property type="match status" value="1"/>
</dbReference>
<evidence type="ECO:0000256" key="2">
    <source>
        <dbReference type="SAM" id="MobiDB-lite"/>
    </source>
</evidence>
<feature type="transmembrane region" description="Helical" evidence="3">
    <location>
        <begin position="765"/>
        <end position="789"/>
    </location>
</feature>
<evidence type="ECO:0000256" key="3">
    <source>
        <dbReference type="SAM" id="Phobius"/>
    </source>
</evidence>
<keyword evidence="6" id="KW-1185">Reference proteome</keyword>
<keyword evidence="3" id="KW-0472">Membrane</keyword>
<dbReference type="EnsemblPlants" id="AUR62035627-RA">
    <property type="protein sequence ID" value="AUR62035627-RA:cds"/>
    <property type="gene ID" value="AUR62035627"/>
</dbReference>
<dbReference type="Gene3D" id="1.25.40.20">
    <property type="entry name" value="Ankyrin repeat-containing domain"/>
    <property type="match status" value="3"/>
</dbReference>
<evidence type="ECO:0000313" key="6">
    <source>
        <dbReference type="Proteomes" id="UP000596660"/>
    </source>
</evidence>
<keyword evidence="3" id="KW-0812">Transmembrane</keyword>
<keyword evidence="3" id="KW-1133">Transmembrane helix</keyword>